<comment type="caution">
    <text evidence="1">The sequence shown here is derived from an EMBL/GenBank/DDBJ whole genome shotgun (WGS) entry which is preliminary data.</text>
</comment>
<dbReference type="Proteomes" id="UP000267128">
    <property type="component" value="Unassembled WGS sequence"/>
</dbReference>
<organism evidence="1 2">
    <name type="scientific">Nocardioides marmoriginsengisoli</name>
    <dbReference type="NCBI Taxonomy" id="661483"/>
    <lineage>
        <taxon>Bacteria</taxon>
        <taxon>Bacillati</taxon>
        <taxon>Actinomycetota</taxon>
        <taxon>Actinomycetes</taxon>
        <taxon>Propionibacteriales</taxon>
        <taxon>Nocardioidaceae</taxon>
        <taxon>Nocardioides</taxon>
    </lineage>
</organism>
<dbReference type="AlphaFoldDB" id="A0A3N0CDI5"/>
<reference evidence="1 2" key="1">
    <citation type="submission" date="2018-11" db="EMBL/GenBank/DDBJ databases">
        <authorList>
            <person name="Li F."/>
        </authorList>
    </citation>
    <scope>NUCLEOTIDE SEQUENCE [LARGE SCALE GENOMIC DNA]</scope>
    <source>
        <strain evidence="1 2">Gsoil 097</strain>
    </source>
</reference>
<proteinExistence type="predicted"/>
<evidence type="ECO:0000313" key="2">
    <source>
        <dbReference type="Proteomes" id="UP000267128"/>
    </source>
</evidence>
<gene>
    <name evidence="1" type="ORF">EFK50_18580</name>
</gene>
<protein>
    <submittedName>
        <fullName evidence="1">Uncharacterized protein</fullName>
    </submittedName>
</protein>
<name>A0A3N0CDI5_9ACTN</name>
<sequence>MATVETGKSSGGPFAIGYWKAGARGIETHVRYGLGIVEYHWGDLSVSHADYMRAMNLVGEYPGFGADPIDGFAHLAADLSGPARGLLDCTRSDFEAMLRSVDDLPRKWLP</sequence>
<evidence type="ECO:0000313" key="1">
    <source>
        <dbReference type="EMBL" id="RNL61359.1"/>
    </source>
</evidence>
<keyword evidence="2" id="KW-1185">Reference proteome</keyword>
<dbReference type="EMBL" id="RJSE01000008">
    <property type="protein sequence ID" value="RNL61359.1"/>
    <property type="molecule type" value="Genomic_DNA"/>
</dbReference>
<accession>A0A3N0CDI5</accession>